<organism evidence="2 3">
    <name type="scientific">Anisodus tanguticus</name>
    <dbReference type="NCBI Taxonomy" id="243964"/>
    <lineage>
        <taxon>Eukaryota</taxon>
        <taxon>Viridiplantae</taxon>
        <taxon>Streptophyta</taxon>
        <taxon>Embryophyta</taxon>
        <taxon>Tracheophyta</taxon>
        <taxon>Spermatophyta</taxon>
        <taxon>Magnoliopsida</taxon>
        <taxon>eudicotyledons</taxon>
        <taxon>Gunneridae</taxon>
        <taxon>Pentapetalae</taxon>
        <taxon>asterids</taxon>
        <taxon>lamiids</taxon>
        <taxon>Solanales</taxon>
        <taxon>Solanaceae</taxon>
        <taxon>Solanoideae</taxon>
        <taxon>Hyoscyameae</taxon>
        <taxon>Anisodus</taxon>
    </lineage>
</organism>
<dbReference type="Pfam" id="PF08718">
    <property type="entry name" value="GLTP"/>
    <property type="match status" value="1"/>
</dbReference>
<dbReference type="GO" id="GO:0016020">
    <property type="term" value="C:membrane"/>
    <property type="evidence" value="ECO:0007669"/>
    <property type="project" value="TreeGrafter"/>
</dbReference>
<accession>A0AAE1QXD7</accession>
<keyword evidence="3" id="KW-1185">Reference proteome</keyword>
<gene>
    <name evidence="2" type="ORF">RND71_039557</name>
</gene>
<name>A0AAE1QXD7_9SOLA</name>
<feature type="domain" description="Glycolipid transfer protein" evidence="1">
    <location>
        <begin position="10"/>
        <end position="41"/>
    </location>
</feature>
<sequence length="78" mass="9184">MCFWTQQISTCVPYHTWTIRIVVSAGMCALPTRDQLLMKLNVADDSAEREMRRYIDGSLPIIEYIDKLYISRNINLDW</sequence>
<proteinExistence type="predicted"/>
<dbReference type="Proteomes" id="UP001291623">
    <property type="component" value="Unassembled WGS sequence"/>
</dbReference>
<dbReference type="EMBL" id="JAVYJV010000022">
    <property type="protein sequence ID" value="KAK4341056.1"/>
    <property type="molecule type" value="Genomic_DNA"/>
</dbReference>
<dbReference type="GO" id="GO:1902387">
    <property type="term" value="F:ceramide 1-phosphate binding"/>
    <property type="evidence" value="ECO:0007669"/>
    <property type="project" value="TreeGrafter"/>
</dbReference>
<reference evidence="2" key="1">
    <citation type="submission" date="2023-12" db="EMBL/GenBank/DDBJ databases">
        <title>Genome assembly of Anisodus tanguticus.</title>
        <authorList>
            <person name="Wang Y.-J."/>
        </authorList>
    </citation>
    <scope>NUCLEOTIDE SEQUENCE</scope>
    <source>
        <strain evidence="2">KB-2021</strain>
        <tissue evidence="2">Leaf</tissue>
    </source>
</reference>
<evidence type="ECO:0000259" key="1">
    <source>
        <dbReference type="Pfam" id="PF08718"/>
    </source>
</evidence>
<comment type="caution">
    <text evidence="2">The sequence shown here is derived from an EMBL/GenBank/DDBJ whole genome shotgun (WGS) entry which is preliminary data.</text>
</comment>
<evidence type="ECO:0000313" key="3">
    <source>
        <dbReference type="Proteomes" id="UP001291623"/>
    </source>
</evidence>
<dbReference type="PANTHER" id="PTHR10219:SF28">
    <property type="entry name" value="ACD11 HOMOLOG PROTEIN"/>
    <property type="match status" value="1"/>
</dbReference>
<evidence type="ECO:0000313" key="2">
    <source>
        <dbReference type="EMBL" id="KAK4341056.1"/>
    </source>
</evidence>
<dbReference type="InterPro" id="IPR036497">
    <property type="entry name" value="GLTP_sf"/>
</dbReference>
<dbReference type="PANTHER" id="PTHR10219">
    <property type="entry name" value="GLYCOLIPID TRANSFER PROTEIN-RELATED"/>
    <property type="match status" value="1"/>
</dbReference>
<dbReference type="GO" id="GO:0005829">
    <property type="term" value="C:cytosol"/>
    <property type="evidence" value="ECO:0007669"/>
    <property type="project" value="TreeGrafter"/>
</dbReference>
<dbReference type="GO" id="GO:1902388">
    <property type="term" value="F:ceramide 1-phosphate transfer activity"/>
    <property type="evidence" value="ECO:0007669"/>
    <property type="project" value="TreeGrafter"/>
</dbReference>
<protein>
    <recommendedName>
        <fullName evidence="1">Glycolipid transfer protein domain-containing protein</fullName>
    </recommendedName>
</protein>
<dbReference type="AlphaFoldDB" id="A0AAE1QXD7"/>
<dbReference type="InterPro" id="IPR014830">
    <property type="entry name" value="Glycolipid_transfer_prot_dom"/>
</dbReference>
<dbReference type="Gene3D" id="1.10.3520.10">
    <property type="entry name" value="Glycolipid transfer protein"/>
    <property type="match status" value="1"/>
</dbReference>
<dbReference type="SUPFAM" id="SSF110004">
    <property type="entry name" value="Glycolipid transfer protein, GLTP"/>
    <property type="match status" value="1"/>
</dbReference>